<organism evidence="4 5">
    <name type="scientific">Pandoraea cepalis</name>
    <dbReference type="NCBI Taxonomy" id="2508294"/>
    <lineage>
        <taxon>Bacteria</taxon>
        <taxon>Pseudomonadati</taxon>
        <taxon>Pseudomonadota</taxon>
        <taxon>Betaproteobacteria</taxon>
        <taxon>Burkholderiales</taxon>
        <taxon>Burkholderiaceae</taxon>
        <taxon>Pandoraea</taxon>
    </lineage>
</organism>
<accession>A0A5E4XMC8</accession>
<dbReference type="Pfam" id="PF02230">
    <property type="entry name" value="Abhydrolase_2"/>
    <property type="match status" value="1"/>
</dbReference>
<evidence type="ECO:0000256" key="1">
    <source>
        <dbReference type="ARBA" id="ARBA00006499"/>
    </source>
</evidence>
<dbReference type="OrthoDB" id="9801763at2"/>
<proteinExistence type="inferred from homology"/>
<reference evidence="4 5" key="1">
    <citation type="submission" date="2019-08" db="EMBL/GenBank/DDBJ databases">
        <authorList>
            <person name="Peeters C."/>
        </authorList>
    </citation>
    <scope>NUCLEOTIDE SEQUENCE [LARGE SCALE GENOMIC DNA]</scope>
    <source>
        <strain evidence="4 5">LMG 31106</strain>
    </source>
</reference>
<dbReference type="AlphaFoldDB" id="A0A5E4XMC8"/>
<evidence type="ECO:0000259" key="3">
    <source>
        <dbReference type="Pfam" id="PF02230"/>
    </source>
</evidence>
<dbReference type="PANTHER" id="PTHR10655:SF17">
    <property type="entry name" value="LYSOPHOSPHOLIPASE-LIKE PROTEIN 1"/>
    <property type="match status" value="1"/>
</dbReference>
<evidence type="ECO:0000313" key="4">
    <source>
        <dbReference type="EMBL" id="VVE37400.1"/>
    </source>
</evidence>
<dbReference type="RefSeq" id="WP_150564446.1">
    <property type="nucleotide sequence ID" value="NZ_CABPSL010000019.1"/>
</dbReference>
<evidence type="ECO:0000313" key="5">
    <source>
        <dbReference type="Proteomes" id="UP000384354"/>
    </source>
</evidence>
<keyword evidence="2" id="KW-0378">Hydrolase</keyword>
<protein>
    <submittedName>
        <fullName evidence="4">Carboxylesterase</fullName>
    </submittedName>
</protein>
<dbReference type="InterPro" id="IPR029058">
    <property type="entry name" value="AB_hydrolase_fold"/>
</dbReference>
<dbReference type="Proteomes" id="UP000384354">
    <property type="component" value="Unassembled WGS sequence"/>
</dbReference>
<gene>
    <name evidence="4" type="ORF">PCE31106_03950</name>
</gene>
<dbReference type="InterPro" id="IPR050565">
    <property type="entry name" value="LYPA1-2/EST-like"/>
</dbReference>
<dbReference type="InterPro" id="IPR003140">
    <property type="entry name" value="PLipase/COase/thioEstase"/>
</dbReference>
<sequence>MTTLAIGPLQTDSVSGLSYSLMQPLPVAPRRCLVLLHGVGSNETSMAGLANGVDADTLVVLARGPLTLGPQQFAWFQVTFTSTGPRIVPEQAEHSRQALVQLLTELPRAYGIALQQTCIAGFSQGGIMSAGVALTSPESVSGFGVLSGRILPEIAPLVASRERLGSLQGFVGHGEHDSKLPVEWAHRGHAWLDELGVNHTLNLYPIGHGISAAMHADFLRWWNGLD</sequence>
<dbReference type="GO" id="GO:0016787">
    <property type="term" value="F:hydrolase activity"/>
    <property type="evidence" value="ECO:0007669"/>
    <property type="project" value="UniProtKB-KW"/>
</dbReference>
<dbReference type="SUPFAM" id="SSF53474">
    <property type="entry name" value="alpha/beta-Hydrolases"/>
    <property type="match status" value="1"/>
</dbReference>
<feature type="domain" description="Phospholipase/carboxylesterase/thioesterase" evidence="3">
    <location>
        <begin position="30"/>
        <end position="214"/>
    </location>
</feature>
<evidence type="ECO:0000256" key="2">
    <source>
        <dbReference type="ARBA" id="ARBA00022801"/>
    </source>
</evidence>
<dbReference type="Gene3D" id="3.40.50.1820">
    <property type="entry name" value="alpha/beta hydrolase"/>
    <property type="match status" value="1"/>
</dbReference>
<dbReference type="PANTHER" id="PTHR10655">
    <property type="entry name" value="LYSOPHOSPHOLIPASE-RELATED"/>
    <property type="match status" value="1"/>
</dbReference>
<dbReference type="EMBL" id="CABPSL010000019">
    <property type="protein sequence ID" value="VVE37400.1"/>
    <property type="molecule type" value="Genomic_DNA"/>
</dbReference>
<comment type="similarity">
    <text evidence="1">Belongs to the AB hydrolase superfamily. AB hydrolase 2 family.</text>
</comment>
<name>A0A5E4XMC8_9BURK</name>